<dbReference type="PANTHER" id="PTHR30532">
    <property type="entry name" value="IRON III DICITRATE-BINDING PERIPLASMIC PROTEIN"/>
    <property type="match status" value="1"/>
</dbReference>
<evidence type="ECO:0000259" key="6">
    <source>
        <dbReference type="Pfam" id="PF01497"/>
    </source>
</evidence>
<feature type="domain" description="Fe/B12 periplasmic-binding" evidence="6">
    <location>
        <begin position="75"/>
        <end position="310"/>
    </location>
</feature>
<keyword evidence="4 5" id="KW-0732">Signal</keyword>
<dbReference type="InterPro" id="IPR051313">
    <property type="entry name" value="Bact_iron-sidero_bind"/>
</dbReference>
<comment type="caution">
    <text evidence="7">The sequence shown here is derived from an EMBL/GenBank/DDBJ whole genome shotgun (WGS) entry which is preliminary data.</text>
</comment>
<sequence>MRHSIRAAALAAVSLAAIGTLSACGSSQSEQQTGTGWSYTDDRGIAVTRPERPQQIVAQVSAGAALQDFGVKIAGTFGPLVRDDGSVEPEAGGLDPKQVADVTGAGYGEINLERLTSLQPDLLVSGKYAEYPGLWHLVEDQEQKVKEIVPTLGVQQSGIALPEAIGKYEQLARALGADVESPKVKVDEQAFNAAADRLRALGARMKAEGKSILAIGGTKEEFFVVVPARNPDLDYYVKELGLPITTPNNPDPASGGYYERLSWEKANAYPGDIMLWDARSASMTPDQMKQNPVFAATPAAAAGRFAEWDAVAPMSYPSYAKIMNKLADQLESKLNG</sequence>
<dbReference type="InterPro" id="IPR002491">
    <property type="entry name" value="ABC_transptr_periplasmic_BD"/>
</dbReference>
<dbReference type="PROSITE" id="PS51257">
    <property type="entry name" value="PROKAR_LIPOPROTEIN"/>
    <property type="match status" value="1"/>
</dbReference>
<dbReference type="Gene3D" id="3.40.50.1980">
    <property type="entry name" value="Nitrogenase molybdenum iron protein domain"/>
    <property type="match status" value="2"/>
</dbReference>
<gene>
    <name evidence="7" type="ORF">R4I43_21070</name>
</gene>
<dbReference type="Pfam" id="PF01497">
    <property type="entry name" value="Peripla_BP_2"/>
    <property type="match status" value="1"/>
</dbReference>
<keyword evidence="3" id="KW-0813">Transport</keyword>
<dbReference type="PANTHER" id="PTHR30532:SF24">
    <property type="entry name" value="FERRIC ENTEROBACTIN-BINDING PERIPLASMIC PROTEIN FEPB"/>
    <property type="match status" value="1"/>
</dbReference>
<evidence type="ECO:0000256" key="1">
    <source>
        <dbReference type="ARBA" id="ARBA00004196"/>
    </source>
</evidence>
<protein>
    <submittedName>
        <fullName evidence="7">ABC transporter substrate-binding protein</fullName>
    </submittedName>
</protein>
<organism evidence="7 8">
    <name type="scientific">Saccharopolyspora mangrovi</name>
    <dbReference type="NCBI Taxonomy" id="3082379"/>
    <lineage>
        <taxon>Bacteria</taxon>
        <taxon>Bacillati</taxon>
        <taxon>Actinomycetota</taxon>
        <taxon>Actinomycetes</taxon>
        <taxon>Pseudonocardiales</taxon>
        <taxon>Pseudonocardiaceae</taxon>
        <taxon>Saccharopolyspora</taxon>
    </lineage>
</organism>
<proteinExistence type="inferred from homology"/>
<keyword evidence="8" id="KW-1185">Reference proteome</keyword>
<feature type="chain" id="PRO_5046866369" evidence="5">
    <location>
        <begin position="24"/>
        <end position="336"/>
    </location>
</feature>
<evidence type="ECO:0000256" key="5">
    <source>
        <dbReference type="SAM" id="SignalP"/>
    </source>
</evidence>
<evidence type="ECO:0000256" key="3">
    <source>
        <dbReference type="ARBA" id="ARBA00022448"/>
    </source>
</evidence>
<comment type="subcellular location">
    <subcellularLocation>
        <location evidence="1">Cell envelope</location>
    </subcellularLocation>
</comment>
<dbReference type="EMBL" id="JAWLNX010000015">
    <property type="protein sequence ID" value="MEB3369904.1"/>
    <property type="molecule type" value="Genomic_DNA"/>
</dbReference>
<accession>A0ABU6AEE1</accession>
<name>A0ABU6AEE1_9PSEU</name>
<reference evidence="7 8" key="1">
    <citation type="submission" date="2023-10" db="EMBL/GenBank/DDBJ databases">
        <title>Saccharopolyspora sp. nov., isolated from mangrove soil.</title>
        <authorList>
            <person name="Lu Y."/>
            <person name="Liu W."/>
        </authorList>
    </citation>
    <scope>NUCLEOTIDE SEQUENCE [LARGE SCALE GENOMIC DNA]</scope>
    <source>
        <strain evidence="7 8">S2-29</strain>
    </source>
</reference>
<dbReference type="RefSeq" id="WP_324267389.1">
    <property type="nucleotide sequence ID" value="NZ_JAWLNX010000015.1"/>
</dbReference>
<evidence type="ECO:0000313" key="7">
    <source>
        <dbReference type="EMBL" id="MEB3369904.1"/>
    </source>
</evidence>
<feature type="signal peptide" evidence="5">
    <location>
        <begin position="1"/>
        <end position="23"/>
    </location>
</feature>
<comment type="similarity">
    <text evidence="2">Belongs to the bacterial solute-binding protein 8 family.</text>
</comment>
<dbReference type="Proteomes" id="UP001327093">
    <property type="component" value="Unassembled WGS sequence"/>
</dbReference>
<evidence type="ECO:0000256" key="4">
    <source>
        <dbReference type="ARBA" id="ARBA00022729"/>
    </source>
</evidence>
<evidence type="ECO:0000256" key="2">
    <source>
        <dbReference type="ARBA" id="ARBA00008814"/>
    </source>
</evidence>
<dbReference type="SUPFAM" id="SSF53807">
    <property type="entry name" value="Helical backbone' metal receptor"/>
    <property type="match status" value="1"/>
</dbReference>
<evidence type="ECO:0000313" key="8">
    <source>
        <dbReference type="Proteomes" id="UP001327093"/>
    </source>
</evidence>